<evidence type="ECO:0000313" key="5">
    <source>
        <dbReference type="EMBL" id="PVE48219.1"/>
    </source>
</evidence>
<protein>
    <recommendedName>
        <fullName evidence="7">C4-dicarboxylate ABC transporter substrate-binding protein</fullName>
    </recommendedName>
</protein>
<evidence type="ECO:0000256" key="4">
    <source>
        <dbReference type="SAM" id="SignalP"/>
    </source>
</evidence>
<dbReference type="GO" id="GO:0055085">
    <property type="term" value="P:transmembrane transport"/>
    <property type="evidence" value="ECO:0007669"/>
    <property type="project" value="InterPro"/>
</dbReference>
<dbReference type="NCBIfam" id="NF037995">
    <property type="entry name" value="TRAP_S1"/>
    <property type="match status" value="1"/>
</dbReference>
<evidence type="ECO:0000256" key="1">
    <source>
        <dbReference type="ARBA" id="ARBA00004418"/>
    </source>
</evidence>
<organism evidence="5 6">
    <name type="scientific">Pararhodobacter aggregans</name>
    <dbReference type="NCBI Taxonomy" id="404875"/>
    <lineage>
        <taxon>Bacteria</taxon>
        <taxon>Pseudomonadati</taxon>
        <taxon>Pseudomonadota</taxon>
        <taxon>Alphaproteobacteria</taxon>
        <taxon>Rhodobacterales</taxon>
        <taxon>Paracoccaceae</taxon>
        <taxon>Pararhodobacter</taxon>
    </lineage>
</organism>
<sequence>MKTLLRATTALAVIGFAAPVLADEYNYATFVPPQAANNTIGLQPAFDAISEATGGEVQIRMFAGGQLLGGQDMLAGVRDGIADLGFVIPVYAPSDLPNSVVISDMMPYGADPIAVAGASLQTILLDCPQCLEEFADNNLVFFGGHAPTPYRLLCRDDVSSLADIAGLRMRGGSGAMSRIAQALGGTPVNMGAGDMYEALERGQLDCVVGPIAWLRQYSLGEVIGSVVGEPLGVLGGLGLVTWNRDAWDGLGDEQQQAILREMPGVIARATIDGYMADDSDVRAEYEGRVAFNDSVPEIRAALDRINAEGLPEIITAAQARGATDAATIAEAYQRNLAHWQQIAEDRIHGDTEAMAQALWDEIFSKVDF</sequence>
<evidence type="ECO:0000256" key="2">
    <source>
        <dbReference type="ARBA" id="ARBA00022729"/>
    </source>
</evidence>
<dbReference type="AlphaFoldDB" id="A0A2T7UUH0"/>
<dbReference type="OrthoDB" id="7239472at2"/>
<dbReference type="Gene3D" id="3.40.190.170">
    <property type="entry name" value="Bacterial extracellular solute-binding protein, family 7"/>
    <property type="match status" value="1"/>
</dbReference>
<dbReference type="EMBL" id="QDDR01000003">
    <property type="protein sequence ID" value="PVE48219.1"/>
    <property type="molecule type" value="Genomic_DNA"/>
</dbReference>
<evidence type="ECO:0000313" key="6">
    <source>
        <dbReference type="Proteomes" id="UP000244810"/>
    </source>
</evidence>
<gene>
    <name evidence="5" type="ORF">DDE23_08820</name>
</gene>
<dbReference type="Proteomes" id="UP000244810">
    <property type="component" value="Unassembled WGS sequence"/>
</dbReference>
<accession>A0A2T7UUH0</accession>
<dbReference type="InterPro" id="IPR038404">
    <property type="entry name" value="TRAP_DctP_sf"/>
</dbReference>
<dbReference type="PANTHER" id="PTHR33376:SF15">
    <property type="entry name" value="BLL6794 PROTEIN"/>
    <property type="match status" value="1"/>
</dbReference>
<comment type="caution">
    <text evidence="5">The sequence shown here is derived from an EMBL/GenBank/DDBJ whole genome shotgun (WGS) entry which is preliminary data.</text>
</comment>
<keyword evidence="6" id="KW-1185">Reference proteome</keyword>
<keyword evidence="2 4" id="KW-0732">Signal</keyword>
<reference evidence="5 6" key="1">
    <citation type="journal article" date="2011" name="Syst. Appl. Microbiol.">
        <title>Defluviimonas denitrificans gen. nov., sp. nov., and Pararhodobacter aggregans gen. nov., sp. nov., non-phototrophic Rhodobacteraceae from the biofilter of a marine aquaculture.</title>
        <authorList>
            <person name="Foesel B.U."/>
            <person name="Drake H.L."/>
            <person name="Schramm A."/>
        </authorList>
    </citation>
    <scope>NUCLEOTIDE SEQUENCE [LARGE SCALE GENOMIC DNA]</scope>
    <source>
        <strain evidence="5 6">D1-19</strain>
    </source>
</reference>
<dbReference type="GO" id="GO:0042597">
    <property type="term" value="C:periplasmic space"/>
    <property type="evidence" value="ECO:0007669"/>
    <property type="project" value="UniProtKB-SubCell"/>
</dbReference>
<feature type="chain" id="PRO_5015427962" description="C4-dicarboxylate ABC transporter substrate-binding protein" evidence="4">
    <location>
        <begin position="23"/>
        <end position="368"/>
    </location>
</feature>
<evidence type="ECO:0000256" key="3">
    <source>
        <dbReference type="ARBA" id="ARBA00022764"/>
    </source>
</evidence>
<dbReference type="RefSeq" id="WP_107751592.1">
    <property type="nucleotide sequence ID" value="NZ_QBKF01000004.1"/>
</dbReference>
<proteinExistence type="predicted"/>
<dbReference type="SUPFAM" id="SSF53850">
    <property type="entry name" value="Periplasmic binding protein-like II"/>
    <property type="match status" value="1"/>
</dbReference>
<dbReference type="PANTHER" id="PTHR33376">
    <property type="match status" value="1"/>
</dbReference>
<keyword evidence="3" id="KW-0574">Periplasm</keyword>
<name>A0A2T7UUH0_9RHOB</name>
<dbReference type="CDD" id="cd13666">
    <property type="entry name" value="PBP2_TRAP_DctP_like_1"/>
    <property type="match status" value="1"/>
</dbReference>
<dbReference type="Pfam" id="PF03480">
    <property type="entry name" value="DctP"/>
    <property type="match status" value="1"/>
</dbReference>
<comment type="subcellular location">
    <subcellularLocation>
        <location evidence="1">Periplasm</location>
    </subcellularLocation>
</comment>
<dbReference type="InterPro" id="IPR018389">
    <property type="entry name" value="DctP_fam"/>
</dbReference>
<evidence type="ECO:0008006" key="7">
    <source>
        <dbReference type="Google" id="ProtNLM"/>
    </source>
</evidence>
<feature type="signal peptide" evidence="4">
    <location>
        <begin position="1"/>
        <end position="22"/>
    </location>
</feature>